<accession>B5YLX5</accession>
<evidence type="ECO:0000313" key="8">
    <source>
        <dbReference type="Proteomes" id="UP000001449"/>
    </source>
</evidence>
<dbReference type="InterPro" id="IPR018371">
    <property type="entry name" value="Chitin-binding_1_CS"/>
</dbReference>
<feature type="domain" description="Chitin-binding type-1" evidence="6">
    <location>
        <begin position="691"/>
        <end position="777"/>
    </location>
</feature>
<dbReference type="EMBL" id="CP001159">
    <property type="protein sequence ID" value="ACI64154.1"/>
    <property type="molecule type" value="Genomic_DNA"/>
</dbReference>
<dbReference type="Pfam" id="PF00187">
    <property type="entry name" value="Chitin_bind_1"/>
    <property type="match status" value="1"/>
</dbReference>
<dbReference type="Proteomes" id="UP000001449">
    <property type="component" value="Chromosome 18"/>
</dbReference>
<dbReference type="OMA" id="NRGDGIC"/>
<dbReference type="PaxDb" id="35128-Thaps26041"/>
<feature type="disulfide bond" evidence="3">
    <location>
        <begin position="704"/>
        <end position="716"/>
    </location>
</feature>
<dbReference type="CAZy" id="CBM18">
    <property type="family name" value="Carbohydrate-Binding Module Family 18"/>
</dbReference>
<feature type="region of interest" description="Disordered" evidence="4">
    <location>
        <begin position="455"/>
        <end position="493"/>
    </location>
</feature>
<name>B5YLX5_THAPS</name>
<organism evidence="7 8">
    <name type="scientific">Thalassiosira pseudonana</name>
    <name type="common">Marine diatom</name>
    <name type="synonym">Cyclotella nana</name>
    <dbReference type="NCBI Taxonomy" id="35128"/>
    <lineage>
        <taxon>Eukaryota</taxon>
        <taxon>Sar</taxon>
        <taxon>Stramenopiles</taxon>
        <taxon>Ochrophyta</taxon>
        <taxon>Bacillariophyta</taxon>
        <taxon>Coscinodiscophyceae</taxon>
        <taxon>Thalassiosirophycidae</taxon>
        <taxon>Thalassiosirales</taxon>
        <taxon>Thalassiosiraceae</taxon>
        <taxon>Thalassiosira</taxon>
    </lineage>
</organism>
<dbReference type="eggNOG" id="ENOG502TBKC">
    <property type="taxonomic scope" value="Eukaryota"/>
</dbReference>
<feature type="chain" id="PRO_5002841471" description="Chitin-binding type-1 domain-containing protein" evidence="5">
    <location>
        <begin position="23"/>
        <end position="918"/>
    </location>
</feature>
<feature type="signal peptide" evidence="5">
    <location>
        <begin position="1"/>
        <end position="22"/>
    </location>
</feature>
<keyword evidence="5" id="KW-0732">Signal</keyword>
<sequence>MTSSRLPPTLTCCLALLGNALAYKATNTAVTKEFAFKDDFFLHFSPMAQAIGPDDVGGLMSSLDAFASTFKETWAMELEASLQNGECTVRMPLPEFSICDWRYPDKYDVDELPTPGQTYAHSDGFVQRIYYKIEGLKISCPEDFSYDDLDKESYTAAAFAGTEFDELLVSSTPLFSSIVNVESASCDATNAELYINRFVDVPVYLKCLDLSGYGPKIANKLIKALDKYFELYITAALTQEILSQAPESHVYNYASPYTSDRKYCSHGAYYTEGNLVNQQKDCDGILVTKFTWGFDVIWFKQQDFDEELLPNVATLINEVFLDQDFLAFLQTEYPDYDFIQDNDMCTAVNPDEITVTLAPTEPPSPNPTSLLDNGQGPCTSNAQCKSGYCFEETNICTCDMETNEGCNSNQVCRFSCAFIADEPRCFDDEQIRDCESKWGEGYVCADGNGDGIVDQNDKSGGCDYNAPTSSPVKDPSASPSSGPTTFSPTVSVQATLPPTSTIVTKIPTLSPTSGNTDTLGSLTTGLPTFSQIQPAITEPPTITVITPVPTSAPQEANCSKCDITVPDDTEQDECPIVTIATCGNGNRGDGICPFAGYCCSEWGWCGTTAEYCDDNSVAPSPSAVEGAPVSPTYSIDAGKCGNGLLGEEICAETDHCCSEWGYCGVGENYCFTTTSVEDSSSNATEDETDLIGTCGGGGIGNGLCNDGLCCSKFGFCGQGELYCTGVNAEIESDITPNEAEIIVDNSPLPKDLKPTYGYRCGTTELDARANCKPQCTHHIQCSDGEECWGVALNNCNAFEEGTHPICDDLEMADNDNRCGYDELSARSFCGMKCTTDTECGAGEYCFPTHLNLCDCHENNDPEEATIVFASAKALVSPYFLKTNPSTATEGIPRNASFHLKLSVRFAMLLPVNIFWMMM</sequence>
<feature type="disulfide bond" evidence="3">
    <location>
        <begin position="709"/>
        <end position="723"/>
    </location>
</feature>
<evidence type="ECO:0000256" key="2">
    <source>
        <dbReference type="ARBA" id="ARBA00023157"/>
    </source>
</evidence>
<evidence type="ECO:0000313" key="7">
    <source>
        <dbReference type="EMBL" id="ACI64154.1"/>
    </source>
</evidence>
<dbReference type="InterPro" id="IPR001002">
    <property type="entry name" value="Chitin-bd_1"/>
</dbReference>
<keyword evidence="8" id="KW-1185">Reference proteome</keyword>
<feature type="disulfide bond" evidence="3">
    <location>
        <begin position="598"/>
        <end position="612"/>
    </location>
</feature>
<reference evidence="7 8" key="1">
    <citation type="journal article" date="2004" name="Science">
        <title>The genome of the diatom Thalassiosira pseudonana: ecology, evolution, and metabolism.</title>
        <authorList>
            <person name="Armbrust E.V."/>
            <person name="Berges J.A."/>
            <person name="Bowler C."/>
            <person name="Green B.R."/>
            <person name="Martinez D."/>
            <person name="Putnam N.H."/>
            <person name="Zhou S."/>
            <person name="Allen A.E."/>
            <person name="Apt K.E."/>
            <person name="Bechner M."/>
            <person name="Brzezinski M.A."/>
            <person name="Chaal B.K."/>
            <person name="Chiovitti A."/>
            <person name="Davis A.K."/>
            <person name="Demarest M.S."/>
            <person name="Detter J.C."/>
            <person name="Glavina T."/>
            <person name="Goodstein D."/>
            <person name="Hadi M.Z."/>
            <person name="Hellsten U."/>
            <person name="Hildebrand M."/>
            <person name="Jenkins B.D."/>
            <person name="Jurka J."/>
            <person name="Kapitonov V.V."/>
            <person name="Kroger N."/>
            <person name="Lau W.W."/>
            <person name="Lane T.W."/>
            <person name="Larimer F.W."/>
            <person name="Lippmeier J.C."/>
            <person name="Lucas S."/>
            <person name="Medina M."/>
            <person name="Montsant A."/>
            <person name="Obornik M."/>
            <person name="Parker M.S."/>
            <person name="Palenik B."/>
            <person name="Pazour G.J."/>
            <person name="Richardson P.M."/>
            <person name="Rynearson T.A."/>
            <person name="Saito M.A."/>
            <person name="Schwartz D.C."/>
            <person name="Thamatrakoln K."/>
            <person name="Valentin K."/>
            <person name="Vardi A."/>
            <person name="Wilkerson F.P."/>
            <person name="Rokhsar D.S."/>
        </authorList>
    </citation>
    <scope>NUCLEOTIDE SEQUENCE [LARGE SCALE GENOMIC DNA]</scope>
    <source>
        <strain evidence="7 8">CCMP1335</strain>
    </source>
</reference>
<gene>
    <name evidence="7" type="ORF">THAPS_26041</name>
</gene>
<dbReference type="PANTHER" id="PTHR47849">
    <property type="entry name" value="CHITIN-BINDING LECTIN 1"/>
    <property type="match status" value="1"/>
</dbReference>
<dbReference type="PANTHER" id="PTHR47849:SF8">
    <property type="entry name" value="LECTIN"/>
    <property type="match status" value="1"/>
</dbReference>
<reference evidence="7 8" key="2">
    <citation type="journal article" date="2008" name="Nature">
        <title>The Phaeodactylum genome reveals the evolutionary history of diatom genomes.</title>
        <authorList>
            <person name="Bowler C."/>
            <person name="Allen A.E."/>
            <person name="Badger J.H."/>
            <person name="Grimwood J."/>
            <person name="Jabbari K."/>
            <person name="Kuo A."/>
            <person name="Maheswari U."/>
            <person name="Martens C."/>
            <person name="Maumus F."/>
            <person name="Otillar R.P."/>
            <person name="Rayko E."/>
            <person name="Salamov A."/>
            <person name="Vandepoele K."/>
            <person name="Beszteri B."/>
            <person name="Gruber A."/>
            <person name="Heijde M."/>
            <person name="Katinka M."/>
            <person name="Mock T."/>
            <person name="Valentin K."/>
            <person name="Verret F."/>
            <person name="Berges J.A."/>
            <person name="Brownlee C."/>
            <person name="Cadoret J.P."/>
            <person name="Chiovitti A."/>
            <person name="Choi C.J."/>
            <person name="Coesel S."/>
            <person name="De Martino A."/>
            <person name="Detter J.C."/>
            <person name="Durkin C."/>
            <person name="Falciatore A."/>
            <person name="Fournet J."/>
            <person name="Haruta M."/>
            <person name="Huysman M.J."/>
            <person name="Jenkins B.D."/>
            <person name="Jiroutova K."/>
            <person name="Jorgensen R.E."/>
            <person name="Joubert Y."/>
            <person name="Kaplan A."/>
            <person name="Kroger N."/>
            <person name="Kroth P.G."/>
            <person name="La Roche J."/>
            <person name="Lindquist E."/>
            <person name="Lommer M."/>
            <person name="Martin-Jezequel V."/>
            <person name="Lopez P.J."/>
            <person name="Lucas S."/>
            <person name="Mangogna M."/>
            <person name="McGinnis K."/>
            <person name="Medlin L.K."/>
            <person name="Montsant A."/>
            <person name="Oudot-Le Secq M.P."/>
            <person name="Napoli C."/>
            <person name="Obornik M."/>
            <person name="Parker M.S."/>
            <person name="Petit J.L."/>
            <person name="Porcel B.M."/>
            <person name="Poulsen N."/>
            <person name="Robison M."/>
            <person name="Rychlewski L."/>
            <person name="Rynearson T.A."/>
            <person name="Schmutz J."/>
            <person name="Shapiro H."/>
            <person name="Siaut M."/>
            <person name="Stanley M."/>
            <person name="Sussman M.R."/>
            <person name="Taylor A.R."/>
            <person name="Vardi A."/>
            <person name="von Dassow P."/>
            <person name="Vyverman W."/>
            <person name="Willis A."/>
            <person name="Wyrwicz L.S."/>
            <person name="Rokhsar D.S."/>
            <person name="Weissenbach J."/>
            <person name="Armbrust E.V."/>
            <person name="Green B.R."/>
            <person name="Van de Peer Y."/>
            <person name="Grigoriev I.V."/>
        </authorList>
    </citation>
    <scope>NUCLEOTIDE SEQUENCE [LARGE SCALE GENOMIC DNA]</scope>
    <source>
        <strain evidence="7 8">CCMP1335</strain>
    </source>
</reference>
<feature type="disulfide bond" evidence="3">
    <location>
        <begin position="771"/>
        <end position="775"/>
    </location>
</feature>
<dbReference type="PROSITE" id="PS00026">
    <property type="entry name" value="CHIT_BIND_I_1"/>
    <property type="match status" value="2"/>
</dbReference>
<dbReference type="GO" id="GO:0008061">
    <property type="term" value="F:chitin binding"/>
    <property type="evidence" value="ECO:0007669"/>
    <property type="project" value="UniProtKB-UniRule"/>
</dbReference>
<proteinExistence type="predicted"/>
<keyword evidence="1 3" id="KW-0147">Chitin-binding</keyword>
<dbReference type="AlphaFoldDB" id="B5YLX5"/>
<dbReference type="KEGG" id="tps:THAPS_26041"/>
<evidence type="ECO:0000256" key="1">
    <source>
        <dbReference type="ARBA" id="ARBA00022669"/>
    </source>
</evidence>
<dbReference type="SMART" id="SM00270">
    <property type="entry name" value="ChtBD1"/>
    <property type="match status" value="3"/>
</dbReference>
<feature type="domain" description="Chitin-binding type-1" evidence="6">
    <location>
        <begin position="579"/>
        <end position="642"/>
    </location>
</feature>
<dbReference type="GeneID" id="7442998"/>
<evidence type="ECO:0000256" key="4">
    <source>
        <dbReference type="SAM" id="MobiDB-lite"/>
    </source>
</evidence>
<evidence type="ECO:0000256" key="5">
    <source>
        <dbReference type="SAM" id="SignalP"/>
    </source>
</evidence>
<dbReference type="InterPro" id="IPR036861">
    <property type="entry name" value="Endochitinase-like_sf"/>
</dbReference>
<dbReference type="InParanoid" id="B5YLX5"/>
<feature type="compositionally biased region" description="Low complexity" evidence="4">
    <location>
        <begin position="475"/>
        <end position="491"/>
    </location>
</feature>
<evidence type="ECO:0000256" key="3">
    <source>
        <dbReference type="PROSITE-ProRule" id="PRU00261"/>
    </source>
</evidence>
<dbReference type="RefSeq" id="XP_002295437.1">
    <property type="nucleotide sequence ID" value="XM_002295401.1"/>
</dbReference>
<keyword evidence="2 3" id="KW-1015">Disulfide bond</keyword>
<dbReference type="HOGENOM" id="CLU_332237_0_0_1"/>
<dbReference type="CDD" id="cd00035">
    <property type="entry name" value="ChtBD1"/>
    <property type="match status" value="1"/>
</dbReference>
<evidence type="ECO:0000259" key="6">
    <source>
        <dbReference type="PROSITE" id="PS50941"/>
    </source>
</evidence>
<dbReference type="Gene3D" id="3.30.60.10">
    <property type="entry name" value="Endochitinase-like"/>
    <property type="match status" value="3"/>
</dbReference>
<comment type="caution">
    <text evidence="3">Lacks conserved residue(s) required for the propagation of feature annotation.</text>
</comment>
<protein>
    <recommendedName>
        <fullName evidence="6">Chitin-binding type-1 domain-containing protein</fullName>
    </recommendedName>
</protein>
<dbReference type="PROSITE" id="PS50941">
    <property type="entry name" value="CHIT_BIND_I_2"/>
    <property type="match status" value="2"/>
</dbReference>
<dbReference type="SUPFAM" id="SSF57016">
    <property type="entry name" value="Plant lectins/antimicrobial peptides"/>
    <property type="match status" value="3"/>
</dbReference>